<keyword evidence="2" id="KW-0812">Transmembrane</keyword>
<feature type="region of interest" description="Disordered" evidence="1">
    <location>
        <begin position="304"/>
        <end position="337"/>
    </location>
</feature>
<gene>
    <name evidence="3" type="ORF">FHT02_002762</name>
</gene>
<protein>
    <submittedName>
        <fullName evidence="3">Uncharacterized protein</fullName>
    </submittedName>
</protein>
<proteinExistence type="predicted"/>
<feature type="region of interest" description="Disordered" evidence="1">
    <location>
        <begin position="85"/>
        <end position="165"/>
    </location>
</feature>
<evidence type="ECO:0000313" key="4">
    <source>
        <dbReference type="Proteomes" id="UP000527143"/>
    </source>
</evidence>
<reference evidence="3 4" key="1">
    <citation type="submission" date="2020-08" db="EMBL/GenBank/DDBJ databases">
        <title>Genomic Encyclopedia of Type Strains, Phase IV (KMG-IV): sequencing the most valuable type-strain genomes for metagenomic binning, comparative biology and taxonomic classification.</title>
        <authorList>
            <person name="Goeker M."/>
        </authorList>
    </citation>
    <scope>NUCLEOTIDE SEQUENCE [LARGE SCALE GENOMIC DNA]</scope>
    <source>
        <strain evidence="3 4">DSM 26736</strain>
    </source>
</reference>
<evidence type="ECO:0000256" key="2">
    <source>
        <dbReference type="SAM" id="Phobius"/>
    </source>
</evidence>
<evidence type="ECO:0000313" key="3">
    <source>
        <dbReference type="EMBL" id="MBB5711516.1"/>
    </source>
</evidence>
<accession>A0A840YN44</accession>
<dbReference type="EMBL" id="JACIJF010000008">
    <property type="protein sequence ID" value="MBB5711516.1"/>
    <property type="molecule type" value="Genomic_DNA"/>
</dbReference>
<feature type="compositionally biased region" description="Basic and acidic residues" evidence="1">
    <location>
        <begin position="311"/>
        <end position="320"/>
    </location>
</feature>
<sequence length="337" mass="35300">MKAPIALLGAALVGALAALVALVLPTAVLESIVMGSGLPALVAAAEPPLGFTARICLALGAGGFFGIMAGLTLFVLVGTKTVDLQTARPKPQPDKDRAPVLRRADAHPDAPPRPPLMAARDLGTPFLEVGADPQTPKPLPLTPRKPTEPVVERPLLKPEAPVEAEPLPLRAATAQPPATLEPVEQPLPEDLDQPLAAFDPRAVPDVPLPPPVLPPIKPKPEAVGARPQPVPVVVPATAPAERIEVFEVTPQQRAPIGTPAYPFANAAPLKPRGEEALARPETEASVHALLDRLERGVIRRGVQTQAAMPKPEPRLARGEDGGLEDTLASLRRMASRA</sequence>
<organism evidence="3 4">
    <name type="scientific">Sphingomonas xinjiangensis</name>
    <dbReference type="NCBI Taxonomy" id="643568"/>
    <lineage>
        <taxon>Bacteria</taxon>
        <taxon>Pseudomonadati</taxon>
        <taxon>Pseudomonadota</taxon>
        <taxon>Alphaproteobacteria</taxon>
        <taxon>Sphingomonadales</taxon>
        <taxon>Sphingomonadaceae</taxon>
        <taxon>Sphingomonas</taxon>
    </lineage>
</organism>
<keyword evidence="2" id="KW-0472">Membrane</keyword>
<name>A0A840YN44_9SPHN</name>
<feature type="compositionally biased region" description="Basic and acidic residues" evidence="1">
    <location>
        <begin position="145"/>
        <end position="156"/>
    </location>
</feature>
<comment type="caution">
    <text evidence="3">The sequence shown here is derived from an EMBL/GenBank/DDBJ whole genome shotgun (WGS) entry which is preliminary data.</text>
</comment>
<feature type="compositionally biased region" description="Basic and acidic residues" evidence="1">
    <location>
        <begin position="91"/>
        <end position="110"/>
    </location>
</feature>
<keyword evidence="4" id="KW-1185">Reference proteome</keyword>
<dbReference type="Proteomes" id="UP000527143">
    <property type="component" value="Unassembled WGS sequence"/>
</dbReference>
<dbReference type="RefSeq" id="WP_184088429.1">
    <property type="nucleotide sequence ID" value="NZ_JACIJF010000008.1"/>
</dbReference>
<dbReference type="AlphaFoldDB" id="A0A840YN44"/>
<keyword evidence="2" id="KW-1133">Transmembrane helix</keyword>
<feature type="transmembrane region" description="Helical" evidence="2">
    <location>
        <begin position="51"/>
        <end position="78"/>
    </location>
</feature>
<evidence type="ECO:0000256" key="1">
    <source>
        <dbReference type="SAM" id="MobiDB-lite"/>
    </source>
</evidence>